<organism evidence="1 2">
    <name type="scientific">Entomophthora muscae</name>
    <dbReference type="NCBI Taxonomy" id="34485"/>
    <lineage>
        <taxon>Eukaryota</taxon>
        <taxon>Fungi</taxon>
        <taxon>Fungi incertae sedis</taxon>
        <taxon>Zoopagomycota</taxon>
        <taxon>Entomophthoromycotina</taxon>
        <taxon>Entomophthoromycetes</taxon>
        <taxon>Entomophthorales</taxon>
        <taxon>Entomophthoraceae</taxon>
        <taxon>Entomophthora</taxon>
    </lineage>
</organism>
<reference evidence="1" key="1">
    <citation type="submission" date="2022-04" db="EMBL/GenBank/DDBJ databases">
        <title>Genome of the entomopathogenic fungus Entomophthora muscae.</title>
        <authorList>
            <person name="Elya C."/>
            <person name="Lovett B.R."/>
            <person name="Lee E."/>
            <person name="Macias A.M."/>
            <person name="Hajek A.E."/>
            <person name="De Bivort B.L."/>
            <person name="Kasson M.T."/>
            <person name="De Fine Licht H.H."/>
            <person name="Stajich J.E."/>
        </authorList>
    </citation>
    <scope>NUCLEOTIDE SEQUENCE</scope>
    <source>
        <strain evidence="1">Berkeley</strain>
    </source>
</reference>
<accession>A0ACC2SKN1</accession>
<sequence length="268" mass="29002">MKEIPTTSPLPNTPPAQELSKLGFVYITILGLADQAVPILEVTPIVCMAFQAQPASPVGVQPDSGMGVTQRKSHCELHELEVLMGLRPNPMTTTLEKDNQVANSRSLTNERTPSPAPRSPSSIFPDALMDLPWKLLSLEVGTISSGPPSPPSTNSCPPGFPFGPIHFTEYPLKPKYKDYTPEKILNLDPLACIQSAVRYNQANSTTCLQTPHPMPASSPDLPTDHTGKLFGIVYIILTGVIDTIIPAAGPWSWEGMSFSYLFKLAALL</sequence>
<gene>
    <name evidence="1" type="ORF">DSO57_1006868</name>
</gene>
<dbReference type="Proteomes" id="UP001165960">
    <property type="component" value="Unassembled WGS sequence"/>
</dbReference>
<proteinExistence type="predicted"/>
<protein>
    <submittedName>
        <fullName evidence="1">Uncharacterized protein</fullName>
    </submittedName>
</protein>
<keyword evidence="2" id="KW-1185">Reference proteome</keyword>
<comment type="caution">
    <text evidence="1">The sequence shown here is derived from an EMBL/GenBank/DDBJ whole genome shotgun (WGS) entry which is preliminary data.</text>
</comment>
<dbReference type="EMBL" id="QTSX02004990">
    <property type="protein sequence ID" value="KAJ9062801.1"/>
    <property type="molecule type" value="Genomic_DNA"/>
</dbReference>
<evidence type="ECO:0000313" key="1">
    <source>
        <dbReference type="EMBL" id="KAJ9062801.1"/>
    </source>
</evidence>
<evidence type="ECO:0000313" key="2">
    <source>
        <dbReference type="Proteomes" id="UP001165960"/>
    </source>
</evidence>
<name>A0ACC2SKN1_9FUNG</name>